<dbReference type="eggNOG" id="COG0010">
    <property type="taxonomic scope" value="Bacteria"/>
</dbReference>
<dbReference type="OrthoDB" id="9788689at2"/>
<feature type="binding site" evidence="4">
    <location>
        <position position="244"/>
    </location>
    <ligand>
        <name>Mn(2+)</name>
        <dbReference type="ChEBI" id="CHEBI:29035"/>
        <label>1</label>
    </ligand>
</feature>
<comment type="similarity">
    <text evidence="1">Belongs to the arginase family. Agmatinase subfamily.</text>
</comment>
<dbReference type="GO" id="GO:0033389">
    <property type="term" value="P:putrescine biosynthetic process from arginine, via agmatine"/>
    <property type="evidence" value="ECO:0007669"/>
    <property type="project" value="TreeGrafter"/>
</dbReference>
<evidence type="ECO:0000313" key="6">
    <source>
        <dbReference type="EMBL" id="AGI72201.1"/>
    </source>
</evidence>
<dbReference type="Pfam" id="PF00491">
    <property type="entry name" value="Arginase"/>
    <property type="match status" value="1"/>
</dbReference>
<dbReference type="PRINTS" id="PR00116">
    <property type="entry name" value="ARGINASE"/>
</dbReference>
<dbReference type="InterPro" id="IPR020855">
    <property type="entry name" value="Ureohydrolase_Mn_BS"/>
</dbReference>
<evidence type="ECO:0000313" key="7">
    <source>
        <dbReference type="Proteomes" id="UP000004688"/>
    </source>
</evidence>
<comment type="cofactor">
    <cofactor evidence="4">
        <name>Mn(2+)</name>
        <dbReference type="ChEBI" id="CHEBI:29035"/>
    </cofactor>
    <text evidence="4">Binds 2 manganese ions per subunit.</text>
</comment>
<keyword evidence="4" id="KW-0464">Manganese</keyword>
<feature type="binding site" evidence="4">
    <location>
        <position position="246"/>
    </location>
    <ligand>
        <name>Mn(2+)</name>
        <dbReference type="ChEBI" id="CHEBI:29035"/>
        <label>1</label>
    </ligand>
</feature>
<protein>
    <submittedName>
        <fullName evidence="6">Putative agmatinase</fullName>
    </submittedName>
</protein>
<dbReference type="Proteomes" id="UP000004688">
    <property type="component" value="Chromosome"/>
</dbReference>
<dbReference type="EMBL" id="CP003742">
    <property type="protein sequence ID" value="AGI72201.1"/>
    <property type="molecule type" value="Genomic_DNA"/>
</dbReference>
<dbReference type="SUPFAM" id="SSF52768">
    <property type="entry name" value="Arginase/deacetylase"/>
    <property type="match status" value="1"/>
</dbReference>
<dbReference type="InterPro" id="IPR023696">
    <property type="entry name" value="Ureohydrolase_dom_sf"/>
</dbReference>
<dbReference type="NCBIfam" id="TIGR01230">
    <property type="entry name" value="agmatinase"/>
    <property type="match status" value="1"/>
</dbReference>
<dbReference type="RefSeq" id="WP_015495303.1">
    <property type="nucleotide sequence ID" value="NC_020908.1"/>
</dbReference>
<dbReference type="Gene3D" id="3.40.800.10">
    <property type="entry name" value="Ureohydrolase domain"/>
    <property type="match status" value="1"/>
</dbReference>
<dbReference type="PROSITE" id="PS51409">
    <property type="entry name" value="ARGINASE_2"/>
    <property type="match status" value="1"/>
</dbReference>
<feature type="binding site" evidence="4">
    <location>
        <position position="156"/>
    </location>
    <ligand>
        <name>Mn(2+)</name>
        <dbReference type="ChEBI" id="CHEBI:29035"/>
        <label>1</label>
    </ligand>
</feature>
<keyword evidence="3 5" id="KW-0378">Hydrolase</keyword>
<evidence type="ECO:0000256" key="5">
    <source>
        <dbReference type="RuleBase" id="RU003684"/>
    </source>
</evidence>
<evidence type="ECO:0000256" key="1">
    <source>
        <dbReference type="ARBA" id="ARBA00009227"/>
    </source>
</evidence>
<dbReference type="GO" id="GO:0008783">
    <property type="term" value="F:agmatinase activity"/>
    <property type="evidence" value="ECO:0007669"/>
    <property type="project" value="TreeGrafter"/>
</dbReference>
<dbReference type="PANTHER" id="PTHR11358:SF26">
    <property type="entry name" value="GUANIDINO ACID HYDROLASE, MITOCHONDRIAL"/>
    <property type="match status" value="1"/>
</dbReference>
<keyword evidence="2 4" id="KW-0479">Metal-binding</keyword>
<organism evidence="6 7">
    <name type="scientific">Octadecabacter arcticus 238</name>
    <dbReference type="NCBI Taxonomy" id="391616"/>
    <lineage>
        <taxon>Bacteria</taxon>
        <taxon>Pseudomonadati</taxon>
        <taxon>Pseudomonadota</taxon>
        <taxon>Alphaproteobacteria</taxon>
        <taxon>Rhodobacterales</taxon>
        <taxon>Roseobacteraceae</taxon>
        <taxon>Octadecabacter</taxon>
    </lineage>
</organism>
<dbReference type="AlphaFoldDB" id="M9RP36"/>
<dbReference type="STRING" id="391616.OA238_c21110"/>
<dbReference type="InterPro" id="IPR006035">
    <property type="entry name" value="Ureohydrolase"/>
</dbReference>
<dbReference type="GO" id="GO:0046872">
    <property type="term" value="F:metal ion binding"/>
    <property type="evidence" value="ECO:0007669"/>
    <property type="project" value="UniProtKB-KW"/>
</dbReference>
<gene>
    <name evidence="6" type="ORF">OA238_c21110</name>
</gene>
<accession>M9RP36</accession>
<evidence type="ECO:0000256" key="3">
    <source>
        <dbReference type="ARBA" id="ARBA00022801"/>
    </source>
</evidence>
<dbReference type="HOGENOM" id="CLU_039478_0_0_5"/>
<reference evidence="6 7" key="1">
    <citation type="journal article" date="2013" name="PLoS ONE">
        <title>Poles Apart: Arctic and Antarctic Octadecabacter strains Share High Genome Plasticity and a New Type of Xanthorhodopsin.</title>
        <authorList>
            <person name="Vollmers J."/>
            <person name="Voget S."/>
            <person name="Dietrich S."/>
            <person name="Gollnow K."/>
            <person name="Smits M."/>
            <person name="Meyer K."/>
            <person name="Brinkhoff T."/>
            <person name="Simon M."/>
            <person name="Daniel R."/>
        </authorList>
    </citation>
    <scope>NUCLEOTIDE SEQUENCE [LARGE SCALE GENOMIC DNA]</scope>
    <source>
        <strain evidence="6 7">238</strain>
    </source>
</reference>
<name>M9RP36_9RHOB</name>
<dbReference type="CDD" id="cd11592">
    <property type="entry name" value="Agmatinase_PAH"/>
    <property type="match status" value="1"/>
</dbReference>
<evidence type="ECO:0000256" key="2">
    <source>
        <dbReference type="ARBA" id="ARBA00022723"/>
    </source>
</evidence>
<dbReference type="PANTHER" id="PTHR11358">
    <property type="entry name" value="ARGINASE/AGMATINASE"/>
    <property type="match status" value="1"/>
</dbReference>
<dbReference type="InterPro" id="IPR005925">
    <property type="entry name" value="Agmatinase-rel"/>
</dbReference>
<feature type="binding site" evidence="4">
    <location>
        <position position="154"/>
    </location>
    <ligand>
        <name>Mn(2+)</name>
        <dbReference type="ChEBI" id="CHEBI:29035"/>
        <label>1</label>
    </ligand>
</feature>
<dbReference type="KEGG" id="oar:OA238_c21110"/>
<dbReference type="PIRSF" id="PIRSF036979">
    <property type="entry name" value="Arginase"/>
    <property type="match status" value="1"/>
</dbReference>
<dbReference type="PROSITE" id="PS01053">
    <property type="entry name" value="ARGINASE_1"/>
    <property type="match status" value="1"/>
</dbReference>
<feature type="binding site" evidence="4">
    <location>
        <position position="130"/>
    </location>
    <ligand>
        <name>Mn(2+)</name>
        <dbReference type="ChEBI" id="CHEBI:29035"/>
        <label>1</label>
    </ligand>
</feature>
<sequence length="321" mass="35007">MTTPFFQPVSGIDLPRFAGVPTFMRLPHLTPNDPAYTDVQMGLVGIPWDSGTTNRPGARHGPRMLRDLSTMIRAGNPVTGINPFTIVNCADLGDISPNPVDIMDCMERITTFYTDLKNRGITPMTAGGDHLSTLPVLRALASDSPVGLIQFDSHTDLFDSYFGGNKFTHGTPFRRAIEEGLVDPKRMVQIGIRGTAYNSEDVEWGEAQGVRIIRIEEYFDRGIKDVMSEARKIVGSRPTYCTFDIDFVDPAYAPGTGTPEIGGPTSFQAQQTIRELSGINLIGADLVEVSPPFDPSGTTAWLGASLMFELMCVLSQAIKAE</sequence>
<feature type="binding site" evidence="4">
    <location>
        <position position="152"/>
    </location>
    <ligand>
        <name>Mn(2+)</name>
        <dbReference type="ChEBI" id="CHEBI:29035"/>
        <label>1</label>
    </ligand>
</feature>
<keyword evidence="7" id="KW-1185">Reference proteome</keyword>
<evidence type="ECO:0000256" key="4">
    <source>
        <dbReference type="PIRSR" id="PIRSR036979-1"/>
    </source>
</evidence>
<proteinExistence type="inferred from homology"/>